<dbReference type="PANTHER" id="PTHR24286">
    <property type="entry name" value="CYTOCHROME P450 26"/>
    <property type="match status" value="1"/>
</dbReference>
<keyword evidence="4" id="KW-0456">Lyase</keyword>
<keyword evidence="2 5" id="KW-0479">Metal-binding</keyword>
<dbReference type="InterPro" id="IPR036396">
    <property type="entry name" value="Cyt_P450_sf"/>
</dbReference>
<dbReference type="CDD" id="cd11071">
    <property type="entry name" value="CYP74"/>
    <property type="match status" value="1"/>
</dbReference>
<evidence type="ECO:0000313" key="6">
    <source>
        <dbReference type="EMBL" id="KAK9697169.1"/>
    </source>
</evidence>
<reference evidence="6" key="1">
    <citation type="submission" date="2024-03" db="EMBL/GenBank/DDBJ databases">
        <title>WGS assembly of Saponaria officinalis var. Norfolk2.</title>
        <authorList>
            <person name="Jenkins J."/>
            <person name="Shu S."/>
            <person name="Grimwood J."/>
            <person name="Barry K."/>
            <person name="Goodstein D."/>
            <person name="Schmutz J."/>
            <person name="Leebens-Mack J."/>
            <person name="Osbourn A."/>
        </authorList>
    </citation>
    <scope>NUCLEOTIDE SEQUENCE [LARGE SCALE GENOMIC DNA]</scope>
    <source>
        <strain evidence="6">JIC</strain>
    </source>
</reference>
<comment type="cofactor">
    <cofactor evidence="5">
        <name>heme</name>
        <dbReference type="ChEBI" id="CHEBI:30413"/>
    </cofactor>
</comment>
<dbReference type="InterPro" id="IPR001128">
    <property type="entry name" value="Cyt_P450"/>
</dbReference>
<evidence type="ECO:0000256" key="2">
    <source>
        <dbReference type="ARBA" id="ARBA00022723"/>
    </source>
</evidence>
<evidence type="ECO:0000256" key="5">
    <source>
        <dbReference type="PIRSR" id="PIRSR602403-1"/>
    </source>
</evidence>
<sequence length="490" mass="54968">MMVQMLSITAKIPTTINPTPPTAPAGGVGVKKIPGSHGWPLVGPISDRLDYFWFQGQEKFFKNRMEKHKSSVYRTNVPPCFPFFVGVNPNVIAVLDCKSFAHLFDMEFVEKKDVLVGDFMPSVKFTGGMRVCAYLDPTEEHHTKIKGFAMEILKKSSGIWVSSLMSSLDTMWTTIEESLTKDSKATLLMPLQKCLFNFLSKSIIGADPANYSPEMSESGHIMLDKWLAIQLLPTVNVGLLQPLDEIFLHSFPYPFLLVKGDYEKLARFVAKEGKDMVRMGRTQFGLTEEESVHNLIFILGFNAFGGFSVFFPTLFSILAKNEGGVQETLRNEIREKCTSTAFLSFSAIKDMPYVQSFVYEALRLNPPVPLQYGRARKDFVLGSHDSSFEVKKGELLCGYQKLVMRDPKVFDDPETFVPDRFVGEKGQKMLNYLYWSNGPQSGNPSLSNKQCAAKDYVAHTACLFVAYFFLRYDSVTVDSSGAIIGLQKAT</sequence>
<gene>
    <name evidence="6" type="ORF">RND81_08G019400</name>
</gene>
<evidence type="ECO:0000256" key="3">
    <source>
        <dbReference type="ARBA" id="ARBA00023004"/>
    </source>
</evidence>
<dbReference type="PRINTS" id="PR00465">
    <property type="entry name" value="EP450IV"/>
</dbReference>
<keyword evidence="1 5" id="KW-0349">Heme</keyword>
<dbReference type="GO" id="GO:0005506">
    <property type="term" value="F:iron ion binding"/>
    <property type="evidence" value="ECO:0007669"/>
    <property type="project" value="InterPro"/>
</dbReference>
<dbReference type="PANTHER" id="PTHR24286:SF49">
    <property type="entry name" value="INACTIVE LINOLENATE HYDROPEROXIDE LYASE-RELATED"/>
    <property type="match status" value="1"/>
</dbReference>
<dbReference type="GO" id="GO:0006631">
    <property type="term" value="P:fatty acid metabolic process"/>
    <property type="evidence" value="ECO:0007669"/>
    <property type="project" value="UniProtKB-ARBA"/>
</dbReference>
<dbReference type="SUPFAM" id="SSF48264">
    <property type="entry name" value="Cytochrome P450"/>
    <property type="match status" value="1"/>
</dbReference>
<dbReference type="Proteomes" id="UP001443914">
    <property type="component" value="Unassembled WGS sequence"/>
</dbReference>
<dbReference type="Gene3D" id="1.10.630.10">
    <property type="entry name" value="Cytochrome P450"/>
    <property type="match status" value="1"/>
</dbReference>
<name>A0AAW1J261_SAPOF</name>
<keyword evidence="3 5" id="KW-0408">Iron</keyword>
<dbReference type="EMBL" id="JBDFQZ010000008">
    <property type="protein sequence ID" value="KAK9697169.1"/>
    <property type="molecule type" value="Genomic_DNA"/>
</dbReference>
<evidence type="ECO:0000256" key="1">
    <source>
        <dbReference type="ARBA" id="ARBA00022617"/>
    </source>
</evidence>
<comment type="caution">
    <text evidence="6">The sequence shown here is derived from an EMBL/GenBank/DDBJ whole genome shotgun (WGS) entry which is preliminary data.</text>
</comment>
<organism evidence="6 7">
    <name type="scientific">Saponaria officinalis</name>
    <name type="common">Common soapwort</name>
    <name type="synonym">Lychnis saponaria</name>
    <dbReference type="NCBI Taxonomy" id="3572"/>
    <lineage>
        <taxon>Eukaryota</taxon>
        <taxon>Viridiplantae</taxon>
        <taxon>Streptophyta</taxon>
        <taxon>Embryophyta</taxon>
        <taxon>Tracheophyta</taxon>
        <taxon>Spermatophyta</taxon>
        <taxon>Magnoliopsida</taxon>
        <taxon>eudicotyledons</taxon>
        <taxon>Gunneridae</taxon>
        <taxon>Pentapetalae</taxon>
        <taxon>Caryophyllales</taxon>
        <taxon>Caryophyllaceae</taxon>
        <taxon>Caryophylleae</taxon>
        <taxon>Saponaria</taxon>
    </lineage>
</organism>
<feature type="binding site" description="axial binding residue" evidence="5">
    <location>
        <position position="451"/>
    </location>
    <ligand>
        <name>heme</name>
        <dbReference type="ChEBI" id="CHEBI:30413"/>
    </ligand>
    <ligandPart>
        <name>Fe</name>
        <dbReference type="ChEBI" id="CHEBI:18248"/>
    </ligandPart>
</feature>
<dbReference type="InterPro" id="IPR002403">
    <property type="entry name" value="Cyt_P450_E_grp-IV"/>
</dbReference>
<evidence type="ECO:0000313" key="7">
    <source>
        <dbReference type="Proteomes" id="UP001443914"/>
    </source>
</evidence>
<dbReference type="Pfam" id="PF00067">
    <property type="entry name" value="p450"/>
    <property type="match status" value="1"/>
</dbReference>
<dbReference type="GO" id="GO:0020037">
    <property type="term" value="F:heme binding"/>
    <property type="evidence" value="ECO:0007669"/>
    <property type="project" value="InterPro"/>
</dbReference>
<dbReference type="GO" id="GO:0016125">
    <property type="term" value="P:sterol metabolic process"/>
    <property type="evidence" value="ECO:0007669"/>
    <property type="project" value="TreeGrafter"/>
</dbReference>
<dbReference type="AlphaFoldDB" id="A0AAW1J261"/>
<keyword evidence="7" id="KW-1185">Reference proteome</keyword>
<dbReference type="GO" id="GO:0016829">
    <property type="term" value="F:lyase activity"/>
    <property type="evidence" value="ECO:0007669"/>
    <property type="project" value="UniProtKB-KW"/>
</dbReference>
<protein>
    <submittedName>
        <fullName evidence="6">Uncharacterized protein</fullName>
    </submittedName>
</protein>
<dbReference type="GO" id="GO:0004497">
    <property type="term" value="F:monooxygenase activity"/>
    <property type="evidence" value="ECO:0007669"/>
    <property type="project" value="InterPro"/>
</dbReference>
<dbReference type="FunFam" id="1.10.630.10:FF:000024">
    <property type="entry name" value="Allene oxide synthase, chloroplastic"/>
    <property type="match status" value="1"/>
</dbReference>
<evidence type="ECO:0000256" key="4">
    <source>
        <dbReference type="ARBA" id="ARBA00023239"/>
    </source>
</evidence>
<dbReference type="GO" id="GO:0016705">
    <property type="term" value="F:oxidoreductase activity, acting on paired donors, with incorporation or reduction of molecular oxygen"/>
    <property type="evidence" value="ECO:0007669"/>
    <property type="project" value="InterPro"/>
</dbReference>
<accession>A0AAW1J261</accession>
<proteinExistence type="predicted"/>